<keyword evidence="6" id="KW-0472">Membrane</keyword>
<dbReference type="GO" id="GO:1990281">
    <property type="term" value="C:efflux pump complex"/>
    <property type="evidence" value="ECO:0007669"/>
    <property type="project" value="TreeGrafter"/>
</dbReference>
<feature type="signal peptide" evidence="8">
    <location>
        <begin position="1"/>
        <end position="20"/>
    </location>
</feature>
<dbReference type="GO" id="GO:0009279">
    <property type="term" value="C:cell outer membrane"/>
    <property type="evidence" value="ECO:0007669"/>
    <property type="project" value="UniProtKB-SubCell"/>
</dbReference>
<evidence type="ECO:0000256" key="6">
    <source>
        <dbReference type="ARBA" id="ARBA00023136"/>
    </source>
</evidence>
<dbReference type="PANTHER" id="PTHR30026:SF20">
    <property type="entry name" value="OUTER MEMBRANE PROTEIN TOLC"/>
    <property type="match status" value="1"/>
</dbReference>
<evidence type="ECO:0000256" key="7">
    <source>
        <dbReference type="ARBA" id="ARBA00023237"/>
    </source>
</evidence>
<dbReference type="GO" id="GO:0015562">
    <property type="term" value="F:efflux transmembrane transporter activity"/>
    <property type="evidence" value="ECO:0007669"/>
    <property type="project" value="InterPro"/>
</dbReference>
<proteinExistence type="inferred from homology"/>
<dbReference type="InterPro" id="IPR051906">
    <property type="entry name" value="TolC-like"/>
</dbReference>
<dbReference type="Pfam" id="PF02321">
    <property type="entry name" value="OEP"/>
    <property type="match status" value="2"/>
</dbReference>
<dbReference type="AlphaFoldDB" id="A0A2H0XU96"/>
<dbReference type="GO" id="GO:0015288">
    <property type="term" value="F:porin activity"/>
    <property type="evidence" value="ECO:0007669"/>
    <property type="project" value="TreeGrafter"/>
</dbReference>
<dbReference type="InterPro" id="IPR003423">
    <property type="entry name" value="OMP_efflux"/>
</dbReference>
<dbReference type="Proteomes" id="UP000231343">
    <property type="component" value="Unassembled WGS sequence"/>
</dbReference>
<evidence type="ECO:0000313" key="9">
    <source>
        <dbReference type="EMBL" id="PIS28482.1"/>
    </source>
</evidence>
<accession>A0A2H0XU96</accession>
<evidence type="ECO:0000256" key="4">
    <source>
        <dbReference type="ARBA" id="ARBA00022452"/>
    </source>
</evidence>
<dbReference type="EMBL" id="PEYM01000130">
    <property type="protein sequence ID" value="PIS28482.1"/>
    <property type="molecule type" value="Genomic_DNA"/>
</dbReference>
<comment type="caution">
    <text evidence="9">The sequence shown here is derived from an EMBL/GenBank/DDBJ whole genome shotgun (WGS) entry which is preliminary data.</text>
</comment>
<dbReference type="Gene3D" id="1.20.1600.10">
    <property type="entry name" value="Outer membrane efflux proteins (OEP)"/>
    <property type="match status" value="1"/>
</dbReference>
<evidence type="ECO:0000313" key="10">
    <source>
        <dbReference type="Proteomes" id="UP000231343"/>
    </source>
</evidence>
<evidence type="ECO:0000256" key="2">
    <source>
        <dbReference type="ARBA" id="ARBA00007613"/>
    </source>
</evidence>
<gene>
    <name evidence="9" type="ORF">COT42_07945</name>
</gene>
<protein>
    <recommendedName>
        <fullName evidence="11">TolC family protein</fullName>
    </recommendedName>
</protein>
<evidence type="ECO:0000256" key="1">
    <source>
        <dbReference type="ARBA" id="ARBA00004442"/>
    </source>
</evidence>
<evidence type="ECO:0000256" key="3">
    <source>
        <dbReference type="ARBA" id="ARBA00022448"/>
    </source>
</evidence>
<dbReference type="PANTHER" id="PTHR30026">
    <property type="entry name" value="OUTER MEMBRANE PROTEIN TOLC"/>
    <property type="match status" value="1"/>
</dbReference>
<feature type="chain" id="PRO_5013883827" description="TolC family protein" evidence="8">
    <location>
        <begin position="21"/>
        <end position="409"/>
    </location>
</feature>
<keyword evidence="8" id="KW-0732">Signal</keyword>
<dbReference type="SUPFAM" id="SSF56954">
    <property type="entry name" value="Outer membrane efflux proteins (OEP)"/>
    <property type="match status" value="1"/>
</dbReference>
<evidence type="ECO:0008006" key="11">
    <source>
        <dbReference type="Google" id="ProtNLM"/>
    </source>
</evidence>
<evidence type="ECO:0000256" key="8">
    <source>
        <dbReference type="SAM" id="SignalP"/>
    </source>
</evidence>
<name>A0A2H0XU96_UNCSA</name>
<keyword evidence="7" id="KW-0998">Cell outer membrane</keyword>
<sequence>MKKLFVFLVTIATLVSAVHALSWKEARIIADQNNNELISAQKSLDSTEWSYKKSFSAFLPQLSASAGISNNLLSTSTNGATTYSYGLSATQYLFKGTAGIYAIQTAYANLEQEKASLKATQASVYYDLFSAYINLYVAQENVKLLEQILAQRKENTRLIQLRYDSGREDRGNLMTTKADQASAEHDLASAKRDLSLAKLKLEQMLDSNVAQVDEAFMVAEPPAADFEQLLTASPSYLTAQKTLEIKELSQKAALSGFLPSASLLASYRRSGDDWGNTTTSGKSWGFSVSYPLFPGGSNIAEKIIADLELDAARQDFAKSVKDLHYTLKQNYNSYVDGVESLSVAKTSLAANSERAKITEAKYLNGLTTYDEWYRQNNSYIQAQKSLLTYERSALLAEALWHKTYGGYIK</sequence>
<keyword evidence="5" id="KW-0812">Transmembrane</keyword>
<organism evidence="9 10">
    <name type="scientific">Candidatus Saganbacteria bacterium CG08_land_8_20_14_0_20_45_16</name>
    <dbReference type="NCBI Taxonomy" id="2014293"/>
    <lineage>
        <taxon>Bacteria</taxon>
        <taxon>Bacillati</taxon>
        <taxon>Saganbacteria</taxon>
    </lineage>
</organism>
<reference evidence="9 10" key="1">
    <citation type="submission" date="2017-09" db="EMBL/GenBank/DDBJ databases">
        <title>Depth-based differentiation of microbial function through sediment-hosted aquifers and enrichment of novel symbionts in the deep terrestrial subsurface.</title>
        <authorList>
            <person name="Probst A.J."/>
            <person name="Ladd B."/>
            <person name="Jarett J.K."/>
            <person name="Geller-Mcgrath D.E."/>
            <person name="Sieber C.M."/>
            <person name="Emerson J.B."/>
            <person name="Anantharaman K."/>
            <person name="Thomas B.C."/>
            <person name="Malmstrom R."/>
            <person name="Stieglmeier M."/>
            <person name="Klingl A."/>
            <person name="Woyke T."/>
            <person name="Ryan C.M."/>
            <person name="Banfield J.F."/>
        </authorList>
    </citation>
    <scope>NUCLEOTIDE SEQUENCE [LARGE SCALE GENOMIC DNA]</scope>
    <source>
        <strain evidence="9">CG08_land_8_20_14_0_20_45_16</strain>
    </source>
</reference>
<comment type="similarity">
    <text evidence="2">Belongs to the outer membrane factor (OMF) (TC 1.B.17) family.</text>
</comment>
<keyword evidence="4" id="KW-1134">Transmembrane beta strand</keyword>
<keyword evidence="3" id="KW-0813">Transport</keyword>
<evidence type="ECO:0000256" key="5">
    <source>
        <dbReference type="ARBA" id="ARBA00022692"/>
    </source>
</evidence>
<comment type="subcellular location">
    <subcellularLocation>
        <location evidence="1">Cell outer membrane</location>
    </subcellularLocation>
</comment>